<evidence type="ECO:0000313" key="2">
    <source>
        <dbReference type="Proteomes" id="UP000034407"/>
    </source>
</evidence>
<dbReference type="RefSeq" id="WP_046823428.1">
    <property type="nucleotide sequence ID" value="NZ_JBCLWQ010000002.1"/>
</dbReference>
<accession>A0A0M3DHL7</accession>
<dbReference type="InterPro" id="IPR024523">
    <property type="entry name" value="DUF3793"/>
</dbReference>
<dbReference type="OrthoDB" id="5393676at2"/>
<evidence type="ECO:0000313" key="1">
    <source>
        <dbReference type="EMBL" id="KKY00882.1"/>
    </source>
</evidence>
<gene>
    <name evidence="1" type="ORF">VN21_11625</name>
</gene>
<organism evidence="1 2">
    <name type="scientific">Paraclostridium benzoelyticum</name>
    <dbReference type="NCBI Taxonomy" id="1629550"/>
    <lineage>
        <taxon>Bacteria</taxon>
        <taxon>Bacillati</taxon>
        <taxon>Bacillota</taxon>
        <taxon>Clostridia</taxon>
        <taxon>Peptostreptococcales</taxon>
        <taxon>Peptostreptococcaceae</taxon>
        <taxon>Paraclostridium</taxon>
    </lineage>
</organism>
<name>A0A0M3DHL7_9FIRM</name>
<sequence>MNIKCDYSCKNRIDSSYIKWILELLGPVILGSKPSEILNISLNDNNKEYKIKEIESFFKSCSRLKYEIVYKDNGEIKILFINKDALSETLKNKKCVNFLRFIGYPNCYTLDNYINCLLDKLKENEFPHEIGIFLGYPLKDVVGFMGYGNYELQKTKYWRVYGNTKISDEIYNRFLEDRKKMRNMLEKKSLDRIKKVV</sequence>
<dbReference type="Proteomes" id="UP000034407">
    <property type="component" value="Unassembled WGS sequence"/>
</dbReference>
<dbReference type="AlphaFoldDB" id="A0A0M3DHL7"/>
<dbReference type="Pfam" id="PF12672">
    <property type="entry name" value="DUF3793"/>
    <property type="match status" value="1"/>
</dbReference>
<dbReference type="PATRIC" id="fig|1629550.3.peg.1787"/>
<keyword evidence="2" id="KW-1185">Reference proteome</keyword>
<comment type="caution">
    <text evidence="1">The sequence shown here is derived from an EMBL/GenBank/DDBJ whole genome shotgun (WGS) entry which is preliminary data.</text>
</comment>
<proteinExistence type="predicted"/>
<protein>
    <recommendedName>
        <fullName evidence="3">DUF3793 domain-containing protein</fullName>
    </recommendedName>
</protein>
<dbReference type="EMBL" id="LBBT01000237">
    <property type="protein sequence ID" value="KKY00882.1"/>
    <property type="molecule type" value="Genomic_DNA"/>
</dbReference>
<evidence type="ECO:0008006" key="3">
    <source>
        <dbReference type="Google" id="ProtNLM"/>
    </source>
</evidence>
<reference evidence="1 2" key="1">
    <citation type="submission" date="2015-04" db="EMBL/GenBank/DDBJ databases">
        <title>Microcin producing Clostridium sp. JC272T.</title>
        <authorList>
            <person name="Jyothsna T."/>
            <person name="Sasikala C."/>
            <person name="Ramana C."/>
        </authorList>
    </citation>
    <scope>NUCLEOTIDE SEQUENCE [LARGE SCALE GENOMIC DNA]</scope>
    <source>
        <strain evidence="1 2">JC272</strain>
    </source>
</reference>